<dbReference type="AlphaFoldDB" id="A0A0F9QXN2"/>
<sequence length="67" mass="7781">MSIKSKIEQLTIQERQQLAHAFDRGFSQFIETNNSTFVGVNLDHKRLRHLVIEEEVGVWSTGKIQKL</sequence>
<evidence type="ECO:0000313" key="1">
    <source>
        <dbReference type="EMBL" id="KKN49080.1"/>
    </source>
</evidence>
<gene>
    <name evidence="1" type="ORF">LCGC14_0646500</name>
</gene>
<protein>
    <submittedName>
        <fullName evidence="1">Uncharacterized protein</fullName>
    </submittedName>
</protein>
<dbReference type="EMBL" id="LAZR01001186">
    <property type="protein sequence ID" value="KKN49080.1"/>
    <property type="molecule type" value="Genomic_DNA"/>
</dbReference>
<name>A0A0F9QXN2_9ZZZZ</name>
<comment type="caution">
    <text evidence="1">The sequence shown here is derived from an EMBL/GenBank/DDBJ whole genome shotgun (WGS) entry which is preliminary data.</text>
</comment>
<accession>A0A0F9QXN2</accession>
<organism evidence="1">
    <name type="scientific">marine sediment metagenome</name>
    <dbReference type="NCBI Taxonomy" id="412755"/>
    <lineage>
        <taxon>unclassified sequences</taxon>
        <taxon>metagenomes</taxon>
        <taxon>ecological metagenomes</taxon>
    </lineage>
</organism>
<proteinExistence type="predicted"/>
<reference evidence="1" key="1">
    <citation type="journal article" date="2015" name="Nature">
        <title>Complex archaea that bridge the gap between prokaryotes and eukaryotes.</title>
        <authorList>
            <person name="Spang A."/>
            <person name="Saw J.H."/>
            <person name="Jorgensen S.L."/>
            <person name="Zaremba-Niedzwiedzka K."/>
            <person name="Martijn J."/>
            <person name="Lind A.E."/>
            <person name="van Eijk R."/>
            <person name="Schleper C."/>
            <person name="Guy L."/>
            <person name="Ettema T.J."/>
        </authorList>
    </citation>
    <scope>NUCLEOTIDE SEQUENCE</scope>
</reference>